<protein>
    <recommendedName>
        <fullName evidence="5">MFS transporter</fullName>
    </recommendedName>
</protein>
<dbReference type="InterPro" id="IPR036259">
    <property type="entry name" value="MFS_trans_sf"/>
</dbReference>
<reference evidence="3 4" key="1">
    <citation type="submission" date="2020-08" db="EMBL/GenBank/DDBJ databases">
        <title>Genomic Encyclopedia of Type Strains, Phase IV (KMG-IV): sequencing the most valuable type-strain genomes for metagenomic binning, comparative biology and taxonomic classification.</title>
        <authorList>
            <person name="Goeker M."/>
        </authorList>
    </citation>
    <scope>NUCLEOTIDE SEQUENCE [LARGE SCALE GENOMIC DNA]</scope>
    <source>
        <strain evidence="3 4">DSM 28101</strain>
    </source>
</reference>
<keyword evidence="2" id="KW-1133">Transmembrane helix</keyword>
<organism evidence="3 4">
    <name type="scientific">Martelella radicis</name>
    <dbReference type="NCBI Taxonomy" id="1397476"/>
    <lineage>
        <taxon>Bacteria</taxon>
        <taxon>Pseudomonadati</taxon>
        <taxon>Pseudomonadota</taxon>
        <taxon>Alphaproteobacteria</taxon>
        <taxon>Hyphomicrobiales</taxon>
        <taxon>Aurantimonadaceae</taxon>
        <taxon>Martelella</taxon>
    </lineage>
</organism>
<keyword evidence="2" id="KW-0812">Transmembrane</keyword>
<name>A0A7W6KGF7_9HYPH</name>
<feature type="region of interest" description="Disordered" evidence="1">
    <location>
        <begin position="99"/>
        <end position="126"/>
    </location>
</feature>
<dbReference type="AlphaFoldDB" id="A0A7W6KGF7"/>
<dbReference type="Proteomes" id="UP000530571">
    <property type="component" value="Unassembled WGS sequence"/>
</dbReference>
<evidence type="ECO:0000256" key="2">
    <source>
        <dbReference type="SAM" id="Phobius"/>
    </source>
</evidence>
<comment type="caution">
    <text evidence="3">The sequence shown here is derived from an EMBL/GenBank/DDBJ whole genome shotgun (WGS) entry which is preliminary data.</text>
</comment>
<evidence type="ECO:0008006" key="5">
    <source>
        <dbReference type="Google" id="ProtNLM"/>
    </source>
</evidence>
<evidence type="ECO:0000256" key="1">
    <source>
        <dbReference type="SAM" id="MobiDB-lite"/>
    </source>
</evidence>
<keyword evidence="2" id="KW-0472">Membrane</keyword>
<dbReference type="EMBL" id="JACIDZ010000001">
    <property type="protein sequence ID" value="MBB4120751.1"/>
    <property type="molecule type" value="Genomic_DNA"/>
</dbReference>
<feature type="compositionally biased region" description="Basic and acidic residues" evidence="1">
    <location>
        <begin position="99"/>
        <end position="111"/>
    </location>
</feature>
<sequence length="126" mass="13147">MAFNIPTLAFAVLCISTGIALSRPTFMAGLSVEVPQARRGDVMGAIQSRVAVTDIARPIVAGFILGLGLYGVWIEAVVAIALTGAFIAYTRLRRDDDPEAIEARTDTETSAHGDSAPLDGPASSSN</sequence>
<evidence type="ECO:0000313" key="3">
    <source>
        <dbReference type="EMBL" id="MBB4120751.1"/>
    </source>
</evidence>
<dbReference type="RefSeq" id="WP_246413519.1">
    <property type="nucleotide sequence ID" value="NZ_JACIDZ010000001.1"/>
</dbReference>
<feature type="transmembrane region" description="Helical" evidence="2">
    <location>
        <begin position="59"/>
        <end position="89"/>
    </location>
</feature>
<gene>
    <name evidence="3" type="ORF">GGR30_000646</name>
</gene>
<dbReference type="SUPFAM" id="SSF103473">
    <property type="entry name" value="MFS general substrate transporter"/>
    <property type="match status" value="1"/>
</dbReference>
<keyword evidence="4" id="KW-1185">Reference proteome</keyword>
<accession>A0A7W6KGF7</accession>
<proteinExistence type="predicted"/>
<evidence type="ECO:0000313" key="4">
    <source>
        <dbReference type="Proteomes" id="UP000530571"/>
    </source>
</evidence>